<gene>
    <name evidence="4" type="ORF">AVDCRST_MAG93-3029</name>
</gene>
<dbReference type="InterPro" id="IPR000119">
    <property type="entry name" value="Hist_DNA-bd"/>
</dbReference>
<dbReference type="Pfam" id="PF00216">
    <property type="entry name" value="Bac_DNA_binding"/>
    <property type="match status" value="1"/>
</dbReference>
<dbReference type="PRINTS" id="PR01727">
    <property type="entry name" value="DNABINDINGHU"/>
</dbReference>
<dbReference type="GO" id="GO:0030261">
    <property type="term" value="P:chromosome condensation"/>
    <property type="evidence" value="ECO:0007669"/>
    <property type="project" value="UniProtKB-KW"/>
</dbReference>
<dbReference type="PANTHER" id="PTHR33175">
    <property type="entry name" value="DNA-BINDING PROTEIN HU"/>
    <property type="match status" value="1"/>
</dbReference>
<keyword evidence="2" id="KW-0238">DNA-binding</keyword>
<accession>A0A6J4JIN4</accession>
<dbReference type="CDD" id="cd13831">
    <property type="entry name" value="HU"/>
    <property type="match status" value="1"/>
</dbReference>
<dbReference type="GO" id="GO:0030527">
    <property type="term" value="F:structural constituent of chromatin"/>
    <property type="evidence" value="ECO:0007669"/>
    <property type="project" value="InterPro"/>
</dbReference>
<comment type="similarity">
    <text evidence="3">Belongs to the bacterial histone-like protein family.</text>
</comment>
<evidence type="ECO:0000256" key="1">
    <source>
        <dbReference type="ARBA" id="ARBA00023067"/>
    </source>
</evidence>
<dbReference type="GO" id="GO:0003677">
    <property type="term" value="F:DNA binding"/>
    <property type="evidence" value="ECO:0007669"/>
    <property type="project" value="UniProtKB-KW"/>
</dbReference>
<dbReference type="SMART" id="SM00411">
    <property type="entry name" value="BHL"/>
    <property type="match status" value="1"/>
</dbReference>
<evidence type="ECO:0008006" key="5">
    <source>
        <dbReference type="Google" id="ProtNLM"/>
    </source>
</evidence>
<dbReference type="PANTHER" id="PTHR33175:SF3">
    <property type="entry name" value="DNA-BINDING PROTEIN HU-BETA"/>
    <property type="match status" value="1"/>
</dbReference>
<keyword evidence="1" id="KW-0226">DNA condensation</keyword>
<dbReference type="SUPFAM" id="SSF47729">
    <property type="entry name" value="IHF-like DNA-binding proteins"/>
    <property type="match status" value="1"/>
</dbReference>
<dbReference type="AlphaFoldDB" id="A0A6J4JIN4"/>
<protein>
    <recommendedName>
        <fullName evidence="5">DNA-binding protein HBsu</fullName>
    </recommendedName>
</protein>
<evidence type="ECO:0000256" key="2">
    <source>
        <dbReference type="ARBA" id="ARBA00023125"/>
    </source>
</evidence>
<dbReference type="Gene3D" id="4.10.520.10">
    <property type="entry name" value="IHF-like DNA-binding proteins"/>
    <property type="match status" value="1"/>
</dbReference>
<reference evidence="4" key="1">
    <citation type="submission" date="2020-02" db="EMBL/GenBank/DDBJ databases">
        <authorList>
            <person name="Meier V. D."/>
        </authorList>
    </citation>
    <scope>NUCLEOTIDE SEQUENCE</scope>
    <source>
        <strain evidence="4">AVDCRST_MAG93</strain>
    </source>
</reference>
<dbReference type="GO" id="GO:0005829">
    <property type="term" value="C:cytosol"/>
    <property type="evidence" value="ECO:0007669"/>
    <property type="project" value="TreeGrafter"/>
</dbReference>
<organism evidence="4">
    <name type="scientific">uncultured Chloroflexia bacterium</name>
    <dbReference type="NCBI Taxonomy" id="1672391"/>
    <lineage>
        <taxon>Bacteria</taxon>
        <taxon>Bacillati</taxon>
        <taxon>Chloroflexota</taxon>
        <taxon>Chloroflexia</taxon>
        <taxon>environmental samples</taxon>
    </lineage>
</organism>
<dbReference type="InterPro" id="IPR010992">
    <property type="entry name" value="IHF-like_DNA-bd_dom_sf"/>
</dbReference>
<dbReference type="EMBL" id="CADCTR010001037">
    <property type="protein sequence ID" value="CAA9278445.1"/>
    <property type="molecule type" value="Genomic_DNA"/>
</dbReference>
<evidence type="ECO:0000256" key="3">
    <source>
        <dbReference type="RuleBase" id="RU003939"/>
    </source>
</evidence>
<proteinExistence type="inferred from homology"/>
<evidence type="ECO:0000313" key="4">
    <source>
        <dbReference type="EMBL" id="CAA9278445.1"/>
    </source>
</evidence>
<name>A0A6J4JIN4_9CHLR</name>
<sequence>MAQSVSTSQLVDDIAERTGMSKAQSKQAITAVVEALSEHLSKGNRIQLSGLGTFEVRDRAAREATNPRTREKVQVPATKAVGFRAASQLKNRVGETGETTE</sequence>